<dbReference type="Proteomes" id="UP000293874">
    <property type="component" value="Unassembled WGS sequence"/>
</dbReference>
<evidence type="ECO:0000313" key="1">
    <source>
        <dbReference type="EMBL" id="RZS72484.1"/>
    </source>
</evidence>
<keyword evidence="2" id="KW-1185">Reference proteome</keyword>
<comment type="caution">
    <text evidence="1">The sequence shown here is derived from an EMBL/GenBank/DDBJ whole genome shotgun (WGS) entry which is preliminary data.</text>
</comment>
<reference evidence="1 2" key="1">
    <citation type="submission" date="2019-02" db="EMBL/GenBank/DDBJ databases">
        <title>Genomic Encyclopedia of Type Strains, Phase IV (KMG-IV): sequencing the most valuable type-strain genomes for metagenomic binning, comparative biology and taxonomic classification.</title>
        <authorList>
            <person name="Goeker M."/>
        </authorList>
    </citation>
    <scope>NUCLEOTIDE SEQUENCE [LARGE SCALE GENOMIC DNA]</scope>
    <source>
        <strain evidence="1 2">DSM 18116</strain>
    </source>
</reference>
<organism evidence="1 2">
    <name type="scientific">Pseudobacter ginsenosidimutans</name>
    <dbReference type="NCBI Taxonomy" id="661488"/>
    <lineage>
        <taxon>Bacteria</taxon>
        <taxon>Pseudomonadati</taxon>
        <taxon>Bacteroidota</taxon>
        <taxon>Chitinophagia</taxon>
        <taxon>Chitinophagales</taxon>
        <taxon>Chitinophagaceae</taxon>
        <taxon>Pseudobacter</taxon>
    </lineage>
</organism>
<evidence type="ECO:0000313" key="2">
    <source>
        <dbReference type="Proteomes" id="UP000293874"/>
    </source>
</evidence>
<proteinExistence type="predicted"/>
<dbReference type="InterPro" id="IPR019238">
    <property type="entry name" value="AbiEi_2"/>
</dbReference>
<sequence>MKSEIIPGVLQEFTSRVRIGTTWKKGSANIKSIKLDGHIRFQAGGYTIEIPAVVKTIVTAANLPMLQTLKQKSGKLIVIAVNIAPTVQQQLRELGIFFMDSAGNAFIQQESFFVHIEGRRAEQKEVADARAFSKGGIKVIFQLLQEEGLINGTIRNIANKASVSLDTVHKTLNALRSMEYILALNKTEWTWNNKQELLAQWMTEYDRRLKPGLFINRFDFMSDADYDRWKQIKLTKAHTCWGAEPAAELLTGNLKPGEWTLYTTETVMELVRNYRIVPKKAGAIVVYKQFWPTQEKDPIFAPPLLVYTDLVNTGKRRNIETAQRIFNEYLQDKFQTT</sequence>
<name>A0A4Q7MWQ7_9BACT</name>
<dbReference type="AlphaFoldDB" id="A0A4Q7MWQ7"/>
<gene>
    <name evidence="1" type="ORF">EV199_4405</name>
</gene>
<dbReference type="EMBL" id="SGXA01000002">
    <property type="protein sequence ID" value="RZS72484.1"/>
    <property type="molecule type" value="Genomic_DNA"/>
</dbReference>
<dbReference type="RefSeq" id="WP_130542897.1">
    <property type="nucleotide sequence ID" value="NZ_CP042431.1"/>
</dbReference>
<accession>A0A4Q7MWQ7</accession>
<dbReference type="Pfam" id="PF09952">
    <property type="entry name" value="AbiEi_2"/>
    <property type="match status" value="1"/>
</dbReference>
<protein>
    <submittedName>
        <fullName evidence="1">Uncharacterized protein</fullName>
    </submittedName>
</protein>
<dbReference type="OrthoDB" id="593981at2"/>